<gene>
    <name evidence="2" type="ORF">KHA97_00245</name>
</gene>
<protein>
    <submittedName>
        <fullName evidence="2">Uncharacterized protein</fullName>
    </submittedName>
</protein>
<evidence type="ECO:0000313" key="3">
    <source>
        <dbReference type="Proteomes" id="UP000681414"/>
    </source>
</evidence>
<feature type="coiled-coil region" evidence="1">
    <location>
        <begin position="109"/>
        <end position="136"/>
    </location>
</feature>
<comment type="caution">
    <text evidence="2">The sequence shown here is derived from an EMBL/GenBank/DDBJ whole genome shotgun (WGS) entry which is preliminary data.</text>
</comment>
<evidence type="ECO:0000256" key="1">
    <source>
        <dbReference type="SAM" id="Coils"/>
    </source>
</evidence>
<name>A0A942TBN4_9BACI</name>
<accession>A0A942TBN4</accession>
<evidence type="ECO:0000313" key="2">
    <source>
        <dbReference type="EMBL" id="MBS4193497.1"/>
    </source>
</evidence>
<proteinExistence type="predicted"/>
<keyword evidence="1" id="KW-0175">Coiled coil</keyword>
<dbReference type="AlphaFoldDB" id="A0A942TBN4"/>
<dbReference type="Proteomes" id="UP000681414">
    <property type="component" value="Unassembled WGS sequence"/>
</dbReference>
<dbReference type="EMBL" id="JAGYPG010000001">
    <property type="protein sequence ID" value="MBS4193497.1"/>
    <property type="molecule type" value="Genomic_DNA"/>
</dbReference>
<reference evidence="2 3" key="1">
    <citation type="submission" date="2021-05" db="EMBL/GenBank/DDBJ databases">
        <title>Novel Bacillus species.</title>
        <authorList>
            <person name="Liu G."/>
        </authorList>
    </citation>
    <scope>NUCLEOTIDE SEQUENCE [LARGE SCALE GENOMIC DNA]</scope>
    <source>
        <strain evidence="3">FJAT-49780</strain>
    </source>
</reference>
<keyword evidence="3" id="KW-1185">Reference proteome</keyword>
<organism evidence="2 3">
    <name type="scientific">Lederbergia citri</name>
    <dbReference type="NCBI Taxonomy" id="2833580"/>
    <lineage>
        <taxon>Bacteria</taxon>
        <taxon>Bacillati</taxon>
        <taxon>Bacillota</taxon>
        <taxon>Bacilli</taxon>
        <taxon>Bacillales</taxon>
        <taxon>Bacillaceae</taxon>
        <taxon>Lederbergia</taxon>
    </lineage>
</organism>
<sequence length="180" mass="20230">MKKWILMIGIPLILVLTATGIYFAKSNPGKDVNVVKEEQETRTEQQPVVEVDVEVNEKEHLALTNEAIKETHDTINALIGWGKADKFNFKSNLTKLDSLHNDIELIILYAKKDTVKADMENALEALEKAMKSEDVNGLIVVHRIVHDLDGYLNDDPLDGKVWGYTETVSGNAKKALKYIK</sequence>
<dbReference type="RefSeq" id="WP_213122800.1">
    <property type="nucleotide sequence ID" value="NZ_JAGYPG010000001.1"/>
</dbReference>